<keyword evidence="4" id="KW-0788">Thiol protease</keyword>
<dbReference type="OrthoDB" id="442460at2759"/>
<dbReference type="PANTHER" id="PTHR46915:SF6">
    <property type="entry name" value="CYSTEINE PROTEINASES SUPERFAMILY PROTEIN"/>
    <property type="match status" value="1"/>
</dbReference>
<protein>
    <recommendedName>
        <fullName evidence="6">Ubiquitin-like protease family profile domain-containing protein</fullName>
    </recommendedName>
</protein>
<dbReference type="GO" id="GO:0016926">
    <property type="term" value="P:protein desumoylation"/>
    <property type="evidence" value="ECO:0007669"/>
    <property type="project" value="UniProtKB-ARBA"/>
</dbReference>
<dbReference type="GO" id="GO:0006508">
    <property type="term" value="P:proteolysis"/>
    <property type="evidence" value="ECO:0007669"/>
    <property type="project" value="UniProtKB-KW"/>
</dbReference>
<evidence type="ECO:0000256" key="3">
    <source>
        <dbReference type="ARBA" id="ARBA00022801"/>
    </source>
</evidence>
<organism evidence="7 8">
    <name type="scientific">Hymenoscyphus fraxineus</name>
    <dbReference type="NCBI Taxonomy" id="746836"/>
    <lineage>
        <taxon>Eukaryota</taxon>
        <taxon>Fungi</taxon>
        <taxon>Dikarya</taxon>
        <taxon>Ascomycota</taxon>
        <taxon>Pezizomycotina</taxon>
        <taxon>Leotiomycetes</taxon>
        <taxon>Helotiales</taxon>
        <taxon>Helotiaceae</taxon>
        <taxon>Hymenoscyphus</taxon>
    </lineage>
</organism>
<evidence type="ECO:0000256" key="4">
    <source>
        <dbReference type="ARBA" id="ARBA00022807"/>
    </source>
</evidence>
<feature type="compositionally biased region" description="Basic and acidic residues" evidence="5">
    <location>
        <begin position="452"/>
        <end position="463"/>
    </location>
</feature>
<comment type="similarity">
    <text evidence="1">Belongs to the peptidase C48 family.</text>
</comment>
<feature type="region of interest" description="Disordered" evidence="5">
    <location>
        <begin position="537"/>
        <end position="588"/>
    </location>
</feature>
<keyword evidence="2" id="KW-0645">Protease</keyword>
<dbReference type="Gene3D" id="3.40.395.10">
    <property type="entry name" value="Adenoviral Proteinase, Chain A"/>
    <property type="match status" value="2"/>
</dbReference>
<comment type="caution">
    <text evidence="7">The sequence shown here is derived from an EMBL/GenBank/DDBJ whole genome shotgun (WGS) entry which is preliminary data.</text>
</comment>
<evidence type="ECO:0000313" key="8">
    <source>
        <dbReference type="Proteomes" id="UP000696280"/>
    </source>
</evidence>
<name>A0A9N9LDH6_9HELO</name>
<feature type="region of interest" description="Disordered" evidence="5">
    <location>
        <begin position="77"/>
        <end position="137"/>
    </location>
</feature>
<evidence type="ECO:0000256" key="5">
    <source>
        <dbReference type="SAM" id="MobiDB-lite"/>
    </source>
</evidence>
<evidence type="ECO:0000256" key="2">
    <source>
        <dbReference type="ARBA" id="ARBA00022670"/>
    </source>
</evidence>
<dbReference type="Pfam" id="PF02902">
    <property type="entry name" value="Peptidase_C48"/>
    <property type="match status" value="2"/>
</dbReference>
<sequence length="879" mass="100002">MIRQRCSCREHRVIDQSYGMTTWSESLKRNQEEIGALTEGRARAIAPEMRHRCTIREHRYFVLDNSPSNILGYSEGVGLGIEDKDSKRKPKSLEDRNNDDDDDNDGFRKPPNTKRIKTTKAPDPNSSTKQPASSKAYAGVDVAKNNPVLLYGDSNNEEEYTVKIEYGGASLTERYLGTLEDFGWVGSFVIDTWFESLMYRLRQKDLKKAGRILILAPEWYQSLNVSRKRDYLSFDYIVAPIPEMSHWYLAIICNTNKLVDDTATISGFQPNDPTQPCIIIMDSLGWSHKDAFARITQWVVTMLKAKRGVDVDPKHIRTIQPMANLPRQMDSWNCGLFTIKYFTEFLRDPEGLLGRTIKNESLGFVFGQPEADFMRTVLRTGFRRIFAMKEEAKKEEANKKGKIPREEALNALVRSQEQKMMDEMAEEIEKGTNDESPYLEPEKRKRVTRTRQRTEALLDEAERAQLQTGKPKKELVKNLITPVDGDSGSENDKPQVVKTAPGRSSSDGSTEALLDEAERAQLQAGKPKKEVVIDLVTPVDGDSGSENDKPQVVKTAPGRSRSDGSTESKKNKSQVSRTSPKLTQSVSSESVWVGNGMAEIRIKDLETLGDGAWLNDEVVNFWNGVLRHRLVRRDPKLADSIHLTTLQFWGIWEGRPIDKDLPVPSSWLVPAPGTTTGELKRLPADFIITRDYIVLPIHDVNHFYVAVICNIKDLMNDDLRAVKKRPYRDPAHPWIIILDSFQSSRKIAVERLRSWLVKSVKVNRGKEIDPSRIHSMVAMNLPEQLDGFNCGLYALKYFERFLHNPADMIASILRNKSPGFLFGAKEADRMRVKLRSCFESILHMRKEALEKHSSIKANDDKILDVLERTAKELELDEDE</sequence>
<feature type="domain" description="Ubiquitin-like protease family profile" evidence="6">
    <location>
        <begin position="598"/>
        <end position="801"/>
    </location>
</feature>
<evidence type="ECO:0000313" key="7">
    <source>
        <dbReference type="EMBL" id="CAG8962282.1"/>
    </source>
</evidence>
<dbReference type="SUPFAM" id="SSF54001">
    <property type="entry name" value="Cysteine proteinases"/>
    <property type="match status" value="2"/>
</dbReference>
<gene>
    <name evidence="7" type="ORF">HYFRA_00005337</name>
</gene>
<feature type="compositionally biased region" description="Basic and acidic residues" evidence="5">
    <location>
        <begin position="81"/>
        <end position="96"/>
    </location>
</feature>
<keyword evidence="8" id="KW-1185">Reference proteome</keyword>
<reference evidence="7" key="1">
    <citation type="submission" date="2021-07" db="EMBL/GenBank/DDBJ databases">
        <authorList>
            <person name="Durling M."/>
        </authorList>
    </citation>
    <scope>NUCLEOTIDE SEQUENCE</scope>
</reference>
<feature type="compositionally biased region" description="Polar residues" evidence="5">
    <location>
        <begin position="573"/>
        <end position="588"/>
    </location>
</feature>
<dbReference type="GO" id="GO:0019783">
    <property type="term" value="F:ubiquitin-like protein peptidase activity"/>
    <property type="evidence" value="ECO:0007669"/>
    <property type="project" value="UniProtKB-ARBA"/>
</dbReference>
<dbReference type="AlphaFoldDB" id="A0A9N9LDH6"/>
<feature type="compositionally biased region" description="Polar residues" evidence="5">
    <location>
        <begin position="124"/>
        <end position="133"/>
    </location>
</feature>
<evidence type="ECO:0000259" key="6">
    <source>
        <dbReference type="PROSITE" id="PS50600"/>
    </source>
</evidence>
<dbReference type="EMBL" id="CAJVRL010000127">
    <property type="protein sequence ID" value="CAG8962282.1"/>
    <property type="molecule type" value="Genomic_DNA"/>
</dbReference>
<proteinExistence type="inferred from homology"/>
<feature type="region of interest" description="Disordered" evidence="5">
    <location>
        <begin position="428"/>
        <end position="511"/>
    </location>
</feature>
<accession>A0A9N9LDH6</accession>
<feature type="compositionally biased region" description="Basic and acidic residues" evidence="5">
    <location>
        <begin position="560"/>
        <end position="570"/>
    </location>
</feature>
<dbReference type="InterPro" id="IPR003653">
    <property type="entry name" value="Peptidase_C48_C"/>
</dbReference>
<feature type="domain" description="Ubiquitin-like protease family profile" evidence="6">
    <location>
        <begin position="169"/>
        <end position="345"/>
    </location>
</feature>
<dbReference type="GO" id="GO:0008234">
    <property type="term" value="F:cysteine-type peptidase activity"/>
    <property type="evidence" value="ECO:0007669"/>
    <property type="project" value="UniProtKB-KW"/>
</dbReference>
<dbReference type="InterPro" id="IPR038765">
    <property type="entry name" value="Papain-like_cys_pep_sf"/>
</dbReference>
<dbReference type="PROSITE" id="PS50600">
    <property type="entry name" value="ULP_PROTEASE"/>
    <property type="match status" value="2"/>
</dbReference>
<dbReference type="PANTHER" id="PTHR46915">
    <property type="entry name" value="UBIQUITIN-LIKE PROTEASE 4-RELATED"/>
    <property type="match status" value="1"/>
</dbReference>
<evidence type="ECO:0000256" key="1">
    <source>
        <dbReference type="ARBA" id="ARBA00005234"/>
    </source>
</evidence>
<dbReference type="Proteomes" id="UP000696280">
    <property type="component" value="Unassembled WGS sequence"/>
</dbReference>
<keyword evidence="3" id="KW-0378">Hydrolase</keyword>